<keyword evidence="4 7" id="KW-0347">Helicase</keyword>
<dbReference type="PROSITE" id="PS51192">
    <property type="entry name" value="HELICASE_ATP_BIND_1"/>
    <property type="match status" value="1"/>
</dbReference>
<dbReference type="SUPFAM" id="SSF54928">
    <property type="entry name" value="RNA-binding domain, RBD"/>
    <property type="match status" value="1"/>
</dbReference>
<dbReference type="PROSITE" id="PS51194">
    <property type="entry name" value="HELICASE_CTER"/>
    <property type="match status" value="1"/>
</dbReference>
<feature type="region of interest" description="Disordered" evidence="8">
    <location>
        <begin position="532"/>
        <end position="636"/>
    </location>
</feature>
<dbReference type="Proteomes" id="UP001269081">
    <property type="component" value="Unassembled WGS sequence"/>
</dbReference>
<dbReference type="Pfam" id="PF00271">
    <property type="entry name" value="Helicase_C"/>
    <property type="match status" value="1"/>
</dbReference>
<feature type="compositionally biased region" description="Basic and acidic residues" evidence="8">
    <location>
        <begin position="558"/>
        <end position="602"/>
    </location>
</feature>
<dbReference type="CDD" id="cd12252">
    <property type="entry name" value="RRM_DbpA"/>
    <property type="match status" value="1"/>
</dbReference>
<dbReference type="GO" id="GO:0003724">
    <property type="term" value="F:RNA helicase activity"/>
    <property type="evidence" value="ECO:0007669"/>
    <property type="project" value="UniProtKB-EC"/>
</dbReference>
<feature type="short sequence motif" description="Q motif" evidence="6">
    <location>
        <begin position="2"/>
        <end position="30"/>
    </location>
</feature>
<proteinExistence type="inferred from homology"/>
<dbReference type="InterPro" id="IPR012677">
    <property type="entry name" value="Nucleotide-bd_a/b_plait_sf"/>
</dbReference>
<dbReference type="GO" id="GO:0016787">
    <property type="term" value="F:hydrolase activity"/>
    <property type="evidence" value="ECO:0007669"/>
    <property type="project" value="UniProtKB-KW"/>
</dbReference>
<evidence type="ECO:0000256" key="3">
    <source>
        <dbReference type="ARBA" id="ARBA00022801"/>
    </source>
</evidence>
<keyword evidence="2 7" id="KW-0547">Nucleotide-binding</keyword>
<dbReference type="Pfam" id="PF03880">
    <property type="entry name" value="DbpA"/>
    <property type="match status" value="1"/>
</dbReference>
<dbReference type="Gene3D" id="3.40.50.300">
    <property type="entry name" value="P-loop containing nucleotide triphosphate hydrolases"/>
    <property type="match status" value="2"/>
</dbReference>
<evidence type="ECO:0000256" key="8">
    <source>
        <dbReference type="SAM" id="MobiDB-lite"/>
    </source>
</evidence>
<dbReference type="PROSITE" id="PS00039">
    <property type="entry name" value="DEAD_ATP_HELICASE"/>
    <property type="match status" value="1"/>
</dbReference>
<evidence type="ECO:0000313" key="12">
    <source>
        <dbReference type="EMBL" id="MDR7210544.1"/>
    </source>
</evidence>
<dbReference type="InterPro" id="IPR014001">
    <property type="entry name" value="Helicase_ATP-bd"/>
</dbReference>
<dbReference type="InterPro" id="IPR001650">
    <property type="entry name" value="Helicase_C-like"/>
</dbReference>
<evidence type="ECO:0000313" key="13">
    <source>
        <dbReference type="Proteomes" id="UP001269081"/>
    </source>
</evidence>
<accession>A0ABU1Y8H0</accession>
<dbReference type="SUPFAM" id="SSF52540">
    <property type="entry name" value="P-loop containing nucleoside triphosphate hydrolases"/>
    <property type="match status" value="1"/>
</dbReference>
<dbReference type="Pfam" id="PF00270">
    <property type="entry name" value="DEAD"/>
    <property type="match status" value="1"/>
</dbReference>
<evidence type="ECO:0000259" key="9">
    <source>
        <dbReference type="PROSITE" id="PS51192"/>
    </source>
</evidence>
<dbReference type="Gene3D" id="3.30.70.330">
    <property type="match status" value="1"/>
</dbReference>
<dbReference type="InterPro" id="IPR044742">
    <property type="entry name" value="DEAD/DEAH_RhlB"/>
</dbReference>
<evidence type="ECO:0000256" key="1">
    <source>
        <dbReference type="ARBA" id="ARBA00012552"/>
    </source>
</evidence>
<gene>
    <name evidence="12" type="ORF">J2W48_002485</name>
</gene>
<dbReference type="InterPro" id="IPR005580">
    <property type="entry name" value="DbpA/CsdA_RNA-bd_dom"/>
</dbReference>
<dbReference type="SMART" id="SM00487">
    <property type="entry name" value="DEXDc"/>
    <property type="match status" value="1"/>
</dbReference>
<reference evidence="12 13" key="1">
    <citation type="submission" date="2023-07" db="EMBL/GenBank/DDBJ databases">
        <title>Sorghum-associated microbial communities from plants grown in Nebraska, USA.</title>
        <authorList>
            <person name="Schachtman D."/>
        </authorList>
    </citation>
    <scope>NUCLEOTIDE SEQUENCE [LARGE SCALE GENOMIC DNA]</scope>
    <source>
        <strain evidence="12 13">4129</strain>
    </source>
</reference>
<comment type="caution">
    <text evidence="12">The sequence shown here is derived from an EMBL/GenBank/DDBJ whole genome shotgun (WGS) entry which is preliminary data.</text>
</comment>
<dbReference type="PROSITE" id="PS51195">
    <property type="entry name" value="Q_MOTIF"/>
    <property type="match status" value="1"/>
</dbReference>
<evidence type="ECO:0000256" key="5">
    <source>
        <dbReference type="ARBA" id="ARBA00022840"/>
    </source>
</evidence>
<keyword evidence="3 7" id="KW-0378">Hydrolase</keyword>
<dbReference type="InterPro" id="IPR027417">
    <property type="entry name" value="P-loop_NTPase"/>
</dbReference>
<dbReference type="RefSeq" id="WP_310281669.1">
    <property type="nucleotide sequence ID" value="NZ_JAVDWQ010000007.1"/>
</dbReference>
<keyword evidence="13" id="KW-1185">Reference proteome</keyword>
<evidence type="ECO:0000256" key="4">
    <source>
        <dbReference type="ARBA" id="ARBA00022806"/>
    </source>
</evidence>
<dbReference type="InterPro" id="IPR050547">
    <property type="entry name" value="DEAD_box_RNA_helicases"/>
</dbReference>
<evidence type="ECO:0000256" key="6">
    <source>
        <dbReference type="PROSITE-ProRule" id="PRU00552"/>
    </source>
</evidence>
<dbReference type="EC" id="3.6.4.13" evidence="1"/>
<dbReference type="InterPro" id="IPR035979">
    <property type="entry name" value="RBD_domain_sf"/>
</dbReference>
<feature type="domain" description="DEAD-box RNA helicase Q" evidence="11">
    <location>
        <begin position="2"/>
        <end position="30"/>
    </location>
</feature>
<evidence type="ECO:0000256" key="7">
    <source>
        <dbReference type="RuleBase" id="RU000492"/>
    </source>
</evidence>
<evidence type="ECO:0000256" key="2">
    <source>
        <dbReference type="ARBA" id="ARBA00022741"/>
    </source>
</evidence>
<dbReference type="EMBL" id="JAVDWQ010000007">
    <property type="protein sequence ID" value="MDR7210544.1"/>
    <property type="molecule type" value="Genomic_DNA"/>
</dbReference>
<name>A0ABU1Y8H0_9FLAO</name>
<evidence type="ECO:0000259" key="11">
    <source>
        <dbReference type="PROSITE" id="PS51195"/>
    </source>
</evidence>
<dbReference type="PANTHER" id="PTHR47963">
    <property type="entry name" value="DEAD-BOX ATP-DEPENDENT RNA HELICASE 47, MITOCHONDRIAL"/>
    <property type="match status" value="1"/>
</dbReference>
<organism evidence="12 13">
    <name type="scientific">Flavobacterium piscis</name>
    <dbReference type="NCBI Taxonomy" id="1114874"/>
    <lineage>
        <taxon>Bacteria</taxon>
        <taxon>Pseudomonadati</taxon>
        <taxon>Bacteroidota</taxon>
        <taxon>Flavobacteriia</taxon>
        <taxon>Flavobacteriales</taxon>
        <taxon>Flavobacteriaceae</taxon>
        <taxon>Flavobacterium</taxon>
    </lineage>
</organism>
<feature type="compositionally biased region" description="Basic and acidic residues" evidence="8">
    <location>
        <begin position="532"/>
        <end position="547"/>
    </location>
</feature>
<dbReference type="InterPro" id="IPR014014">
    <property type="entry name" value="RNA_helicase_DEAD_Q_motif"/>
</dbReference>
<sequence>MNKFEQLGLNESLLKAILDLGFENPSEVQEKAIPLLLEKDTDMVALAQTGTGKTAAFGFPLIQKIDADNRNTQALVLSPTRELCLQITNELKNYSKYEKGINVVAVYGGASITEQARDIKRGAQIIVATPGRMQDMINRGLVNIKNIDYCILDEADEMLNMGFYEDIVSILSDTPDQKSTWLFSATMPAEVARIAKQFMSDPVEITVGTKNSGSATVSHEFYLVNARDRYEALKRLADANPDIFSVVFCRTKRDTQAVAEKLIEDGYSAAALHGDLSQAQRDGVMKSFRGRQIQMLVATDVAARGIDVDNITHVVNYQLPDEIETYNHRSGRTGRAGKLGTSIVIVTKSELRKISSIERIIKQKFEEKTIPSGIEICEIQLLHLATKIKDTEVDHEIDNYLPAINNVLEDLSKEELIKKMVSVEFNRFIAYYKKNRDISAQSGERRERSDSEPREFNNNGATRYFVNIGSRDNFDWMTLKDYLKETLDLGRDDVFKVDVKEGFSFFNTDPEHTDKVMEILNNVQLEGRRINVEISKNDGGGRRDHNGRSGGGGRSSAPRREGSFAPRREGSGGGFRSDRNSAPREGGFRSDRNSSAPKREGGFKSSAPRSEGSSDRAPRRSESFGDSPRPRRPRRD</sequence>
<dbReference type="SMART" id="SM00490">
    <property type="entry name" value="HELICc"/>
    <property type="match status" value="1"/>
</dbReference>
<dbReference type="PANTHER" id="PTHR47963:SF8">
    <property type="entry name" value="ATP-DEPENDENT RNA HELICASE DEAD"/>
    <property type="match status" value="1"/>
</dbReference>
<feature type="domain" description="Helicase C-terminal" evidence="10">
    <location>
        <begin position="225"/>
        <end position="378"/>
    </location>
</feature>
<comment type="similarity">
    <text evidence="7">Belongs to the DEAD box helicase family.</text>
</comment>
<protein>
    <recommendedName>
        <fullName evidence="1">RNA helicase</fullName>
        <ecNumber evidence="1">3.6.4.13</ecNumber>
    </recommendedName>
</protein>
<dbReference type="CDD" id="cd18787">
    <property type="entry name" value="SF2_C_DEAD"/>
    <property type="match status" value="1"/>
</dbReference>
<dbReference type="InterPro" id="IPR011545">
    <property type="entry name" value="DEAD/DEAH_box_helicase_dom"/>
</dbReference>
<dbReference type="CDD" id="cd00268">
    <property type="entry name" value="DEADc"/>
    <property type="match status" value="1"/>
</dbReference>
<feature type="domain" description="Helicase ATP-binding" evidence="9">
    <location>
        <begin position="34"/>
        <end position="205"/>
    </location>
</feature>
<keyword evidence="5 7" id="KW-0067">ATP-binding</keyword>
<feature type="compositionally biased region" description="Basic and acidic residues" evidence="8">
    <location>
        <begin position="612"/>
        <end position="623"/>
    </location>
</feature>
<dbReference type="InterPro" id="IPR000629">
    <property type="entry name" value="RNA-helicase_DEAD-box_CS"/>
</dbReference>
<evidence type="ECO:0000259" key="10">
    <source>
        <dbReference type="PROSITE" id="PS51194"/>
    </source>
</evidence>